<accession>A0A8T0I7P6</accession>
<keyword evidence="2" id="KW-1185">Reference proteome</keyword>
<sequence>MVQPIIKMSIGKPVYGNLERFTAPAFHQRKPLMELEVSDPLTFHTISSRMILLMSFVQFCTRTLHSQLCICRAIN</sequence>
<dbReference type="Proteomes" id="UP000822688">
    <property type="component" value="Chromosome 4"/>
</dbReference>
<gene>
    <name evidence="1" type="ORF">KC19_4G071000</name>
</gene>
<dbReference type="EMBL" id="CM026424">
    <property type="protein sequence ID" value="KAG0579076.1"/>
    <property type="molecule type" value="Genomic_DNA"/>
</dbReference>
<dbReference type="AlphaFoldDB" id="A0A8T0I7P6"/>
<organism evidence="1 2">
    <name type="scientific">Ceratodon purpureus</name>
    <name type="common">Fire moss</name>
    <name type="synonym">Dicranum purpureum</name>
    <dbReference type="NCBI Taxonomy" id="3225"/>
    <lineage>
        <taxon>Eukaryota</taxon>
        <taxon>Viridiplantae</taxon>
        <taxon>Streptophyta</taxon>
        <taxon>Embryophyta</taxon>
        <taxon>Bryophyta</taxon>
        <taxon>Bryophytina</taxon>
        <taxon>Bryopsida</taxon>
        <taxon>Dicranidae</taxon>
        <taxon>Pseudoditrichales</taxon>
        <taxon>Ditrichaceae</taxon>
        <taxon>Ceratodon</taxon>
    </lineage>
</organism>
<protein>
    <submittedName>
        <fullName evidence="1">Uncharacterized protein</fullName>
    </submittedName>
</protein>
<proteinExistence type="predicted"/>
<name>A0A8T0I7P6_CERPU</name>
<evidence type="ECO:0000313" key="1">
    <source>
        <dbReference type="EMBL" id="KAG0579076.1"/>
    </source>
</evidence>
<evidence type="ECO:0000313" key="2">
    <source>
        <dbReference type="Proteomes" id="UP000822688"/>
    </source>
</evidence>
<comment type="caution">
    <text evidence="1">The sequence shown here is derived from an EMBL/GenBank/DDBJ whole genome shotgun (WGS) entry which is preliminary data.</text>
</comment>
<reference evidence="1" key="1">
    <citation type="submission" date="2020-06" db="EMBL/GenBank/DDBJ databases">
        <title>WGS assembly of Ceratodon purpureus strain R40.</title>
        <authorList>
            <person name="Carey S.B."/>
            <person name="Jenkins J."/>
            <person name="Shu S."/>
            <person name="Lovell J.T."/>
            <person name="Sreedasyam A."/>
            <person name="Maumus F."/>
            <person name="Tiley G.P."/>
            <person name="Fernandez-Pozo N."/>
            <person name="Barry K."/>
            <person name="Chen C."/>
            <person name="Wang M."/>
            <person name="Lipzen A."/>
            <person name="Daum C."/>
            <person name="Saski C.A."/>
            <person name="Payton A.C."/>
            <person name="Mcbreen J.C."/>
            <person name="Conrad R.E."/>
            <person name="Kollar L.M."/>
            <person name="Olsson S."/>
            <person name="Huttunen S."/>
            <person name="Landis J.B."/>
            <person name="Wickett N.J."/>
            <person name="Johnson M.G."/>
            <person name="Rensing S.A."/>
            <person name="Grimwood J."/>
            <person name="Schmutz J."/>
            <person name="Mcdaniel S.F."/>
        </authorList>
    </citation>
    <scope>NUCLEOTIDE SEQUENCE</scope>
    <source>
        <strain evidence="1">R40</strain>
    </source>
</reference>